<evidence type="ECO:0000313" key="3">
    <source>
        <dbReference type="Proteomes" id="UP001152799"/>
    </source>
</evidence>
<dbReference type="GO" id="GO:0016020">
    <property type="term" value="C:membrane"/>
    <property type="evidence" value="ECO:0007669"/>
    <property type="project" value="TreeGrafter"/>
</dbReference>
<proteinExistence type="predicted"/>
<dbReference type="EMBL" id="OU892282">
    <property type="protein sequence ID" value="CAG9770312.1"/>
    <property type="molecule type" value="Genomic_DNA"/>
</dbReference>
<dbReference type="PROSITE" id="PS50191">
    <property type="entry name" value="CRAL_TRIO"/>
    <property type="match status" value="1"/>
</dbReference>
<dbReference type="OrthoDB" id="6575879at2759"/>
<feature type="domain" description="CRAL-TRIO" evidence="1">
    <location>
        <begin position="92"/>
        <end position="255"/>
    </location>
</feature>
<gene>
    <name evidence="2" type="ORF">CEUTPL_LOCUS10767</name>
</gene>
<dbReference type="AlphaFoldDB" id="A0A9N9QQM8"/>
<sequence>MFGDLLQNDSDIFIKQLDKDFHKSEKDLVEFIEIMRKWSETQKHFPEKPSDDLLRFVILYNKFSIEKAKQKLDNFYTIRSLMPEFFKTHPLNEDWILQSKIFYIVPLPKAADENIRIIFQKINPDYKDAKYYSLENNIVVFLHVMQYMAENDLCYRFHYIADFSAFTLGHTAKMSPLCIKKSQIILEKVFSNRIASLHMVNLPSIIESFINNVLKPLLHPKIQKRLRISSIDNLFKIFGKERLPKDVGGEEKSLSELTDMLTQQYKNHEVRFSELQNLTVDESLRPAKLQNDDLLGYYGSFRKLDID</sequence>
<dbReference type="Gene3D" id="3.40.525.10">
    <property type="entry name" value="CRAL-TRIO lipid binding domain"/>
    <property type="match status" value="1"/>
</dbReference>
<dbReference type="SUPFAM" id="SSF46938">
    <property type="entry name" value="CRAL/TRIO N-terminal domain"/>
    <property type="match status" value="1"/>
</dbReference>
<dbReference type="Proteomes" id="UP001152799">
    <property type="component" value="Chromosome 6"/>
</dbReference>
<dbReference type="GO" id="GO:1902936">
    <property type="term" value="F:phosphatidylinositol bisphosphate binding"/>
    <property type="evidence" value="ECO:0007669"/>
    <property type="project" value="TreeGrafter"/>
</dbReference>
<dbReference type="Pfam" id="PF00650">
    <property type="entry name" value="CRAL_TRIO"/>
    <property type="match status" value="1"/>
</dbReference>
<dbReference type="InterPro" id="IPR001251">
    <property type="entry name" value="CRAL-TRIO_dom"/>
</dbReference>
<protein>
    <recommendedName>
        <fullName evidence="1">CRAL-TRIO domain-containing protein</fullName>
    </recommendedName>
</protein>
<name>A0A9N9QQM8_9CUCU</name>
<dbReference type="SUPFAM" id="SSF52087">
    <property type="entry name" value="CRAL/TRIO domain"/>
    <property type="match status" value="1"/>
</dbReference>
<evidence type="ECO:0000259" key="1">
    <source>
        <dbReference type="PROSITE" id="PS50191"/>
    </source>
</evidence>
<reference evidence="2" key="1">
    <citation type="submission" date="2022-01" db="EMBL/GenBank/DDBJ databases">
        <authorList>
            <person name="King R."/>
        </authorList>
    </citation>
    <scope>NUCLEOTIDE SEQUENCE</scope>
</reference>
<dbReference type="InterPro" id="IPR036865">
    <property type="entry name" value="CRAL-TRIO_dom_sf"/>
</dbReference>
<dbReference type="InterPro" id="IPR036273">
    <property type="entry name" value="CRAL/TRIO_N_dom_sf"/>
</dbReference>
<evidence type="ECO:0000313" key="2">
    <source>
        <dbReference type="EMBL" id="CAG9770312.1"/>
    </source>
</evidence>
<dbReference type="PANTHER" id="PTHR10174:SF222">
    <property type="entry name" value="GH10083P-RELATED"/>
    <property type="match status" value="1"/>
</dbReference>
<accession>A0A9N9QQM8</accession>
<organism evidence="2 3">
    <name type="scientific">Ceutorhynchus assimilis</name>
    <name type="common">cabbage seed weevil</name>
    <dbReference type="NCBI Taxonomy" id="467358"/>
    <lineage>
        <taxon>Eukaryota</taxon>
        <taxon>Metazoa</taxon>
        <taxon>Ecdysozoa</taxon>
        <taxon>Arthropoda</taxon>
        <taxon>Hexapoda</taxon>
        <taxon>Insecta</taxon>
        <taxon>Pterygota</taxon>
        <taxon>Neoptera</taxon>
        <taxon>Endopterygota</taxon>
        <taxon>Coleoptera</taxon>
        <taxon>Polyphaga</taxon>
        <taxon>Cucujiformia</taxon>
        <taxon>Curculionidae</taxon>
        <taxon>Ceutorhynchinae</taxon>
        <taxon>Ceutorhynchus</taxon>
    </lineage>
</organism>
<dbReference type="CDD" id="cd00170">
    <property type="entry name" value="SEC14"/>
    <property type="match status" value="1"/>
</dbReference>
<dbReference type="PANTHER" id="PTHR10174">
    <property type="entry name" value="ALPHA-TOCOPHEROL TRANSFER PROTEIN-RELATED"/>
    <property type="match status" value="1"/>
</dbReference>
<keyword evidence="3" id="KW-1185">Reference proteome</keyword>